<evidence type="ECO:0000256" key="5">
    <source>
        <dbReference type="ARBA" id="ARBA00023136"/>
    </source>
</evidence>
<feature type="transmembrane region" description="Helical" evidence="6">
    <location>
        <begin position="205"/>
        <end position="232"/>
    </location>
</feature>
<dbReference type="Proteomes" id="UP001597033">
    <property type="component" value="Unassembled WGS sequence"/>
</dbReference>
<feature type="transmembrane region" description="Helical" evidence="6">
    <location>
        <begin position="141"/>
        <end position="163"/>
    </location>
</feature>
<dbReference type="InterPro" id="IPR002549">
    <property type="entry name" value="AI-2E-like"/>
</dbReference>
<dbReference type="PANTHER" id="PTHR21716">
    <property type="entry name" value="TRANSMEMBRANE PROTEIN"/>
    <property type="match status" value="1"/>
</dbReference>
<evidence type="ECO:0000313" key="7">
    <source>
        <dbReference type="EMBL" id="MFD1042429.1"/>
    </source>
</evidence>
<sequence length="348" mass="37412">MNERFRALVRATVFAVLLGWVLHVGRDILVPVVFAILVVYVIIGAARLAARLPVVGAKLPVQVHYLLATALILGALLVLGWVALDSVDRLVAQVPHYRAQLVWMVQQGAGLLGIDSEPSWQGIRDWVLGQVSVQALAGSTLAWLGAMLAGFTVVGLYVVFLMLERRHFDAKLGRLSDDPGRVARVRRIIGDINGRIGTYLALKTALSVLLGFASWVILALFGVELAPFWALVIGLLNYVPYIGSVLGVVLPVLFAVLQFGDLRTALLLAGALSVAQFLNGNLLDPYLMGNSLNLSPFVILVSLTVWTALWGVPGAFLAVPVTASIVMVLAEFDGSRPLAVLLSRKGEV</sequence>
<keyword evidence="8" id="KW-1185">Reference proteome</keyword>
<proteinExistence type="inferred from homology"/>
<evidence type="ECO:0000256" key="1">
    <source>
        <dbReference type="ARBA" id="ARBA00004141"/>
    </source>
</evidence>
<protein>
    <submittedName>
        <fullName evidence="7">AI-2E family transporter</fullName>
    </submittedName>
</protein>
<dbReference type="RefSeq" id="WP_162375985.1">
    <property type="nucleotide sequence ID" value="NZ_JBHTKN010000005.1"/>
</dbReference>
<comment type="similarity">
    <text evidence="2">Belongs to the autoinducer-2 exporter (AI-2E) (TC 2.A.86) family.</text>
</comment>
<comment type="caution">
    <text evidence="7">The sequence shown here is derived from an EMBL/GenBank/DDBJ whole genome shotgun (WGS) entry which is preliminary data.</text>
</comment>
<comment type="subcellular location">
    <subcellularLocation>
        <location evidence="1">Membrane</location>
        <topology evidence="1">Multi-pass membrane protein</topology>
    </subcellularLocation>
</comment>
<keyword evidence="3 6" id="KW-0812">Transmembrane</keyword>
<gene>
    <name evidence="7" type="ORF">ACFQ2N_08705</name>
</gene>
<feature type="transmembrane region" description="Helical" evidence="6">
    <location>
        <begin position="303"/>
        <end position="329"/>
    </location>
</feature>
<feature type="transmembrane region" description="Helical" evidence="6">
    <location>
        <begin position="238"/>
        <end position="257"/>
    </location>
</feature>
<evidence type="ECO:0000256" key="4">
    <source>
        <dbReference type="ARBA" id="ARBA00022989"/>
    </source>
</evidence>
<evidence type="ECO:0000256" key="3">
    <source>
        <dbReference type="ARBA" id="ARBA00022692"/>
    </source>
</evidence>
<evidence type="ECO:0000256" key="2">
    <source>
        <dbReference type="ARBA" id="ARBA00009773"/>
    </source>
</evidence>
<organism evidence="7 8">
    <name type="scientific">Pseudoxanthomonas kaohsiungensis</name>
    <dbReference type="NCBI Taxonomy" id="283923"/>
    <lineage>
        <taxon>Bacteria</taxon>
        <taxon>Pseudomonadati</taxon>
        <taxon>Pseudomonadota</taxon>
        <taxon>Gammaproteobacteria</taxon>
        <taxon>Lysobacterales</taxon>
        <taxon>Lysobacteraceae</taxon>
        <taxon>Pseudoxanthomonas</taxon>
    </lineage>
</organism>
<keyword evidence="5 6" id="KW-0472">Membrane</keyword>
<feature type="transmembrane region" description="Helical" evidence="6">
    <location>
        <begin position="264"/>
        <end position="283"/>
    </location>
</feature>
<accession>A0ABW3LZE2</accession>
<feature type="transmembrane region" description="Helical" evidence="6">
    <location>
        <begin position="62"/>
        <end position="84"/>
    </location>
</feature>
<evidence type="ECO:0000313" key="8">
    <source>
        <dbReference type="Proteomes" id="UP001597033"/>
    </source>
</evidence>
<keyword evidence="4 6" id="KW-1133">Transmembrane helix</keyword>
<evidence type="ECO:0000256" key="6">
    <source>
        <dbReference type="SAM" id="Phobius"/>
    </source>
</evidence>
<dbReference type="Pfam" id="PF01594">
    <property type="entry name" value="AI-2E_transport"/>
    <property type="match status" value="1"/>
</dbReference>
<feature type="transmembrane region" description="Helical" evidence="6">
    <location>
        <begin position="7"/>
        <end position="22"/>
    </location>
</feature>
<dbReference type="EMBL" id="JBHTKN010000005">
    <property type="protein sequence ID" value="MFD1042429.1"/>
    <property type="molecule type" value="Genomic_DNA"/>
</dbReference>
<feature type="transmembrane region" description="Helical" evidence="6">
    <location>
        <begin position="28"/>
        <end position="50"/>
    </location>
</feature>
<dbReference type="PANTHER" id="PTHR21716:SF64">
    <property type="entry name" value="AI-2 TRANSPORT PROTEIN TQSA"/>
    <property type="match status" value="1"/>
</dbReference>
<reference evidence="8" key="1">
    <citation type="journal article" date="2019" name="Int. J. Syst. Evol. Microbiol.">
        <title>The Global Catalogue of Microorganisms (GCM) 10K type strain sequencing project: providing services to taxonomists for standard genome sequencing and annotation.</title>
        <authorList>
            <consortium name="The Broad Institute Genomics Platform"/>
            <consortium name="The Broad Institute Genome Sequencing Center for Infectious Disease"/>
            <person name="Wu L."/>
            <person name="Ma J."/>
        </authorList>
    </citation>
    <scope>NUCLEOTIDE SEQUENCE [LARGE SCALE GENOMIC DNA]</scope>
    <source>
        <strain evidence="8">CCUG 55854</strain>
    </source>
</reference>
<name>A0ABW3LZE2_9GAMM</name>